<accession>A0A7C5SX44</accession>
<proteinExistence type="predicted"/>
<sequence>MARSKKQTDPRAGTVLPLVEKGNYEKLIGIVQDLPKPEEVRGFLQETLQITNKDYHRLILVEEIGDYKLFIEITQEAIKSDYDFIVWRFSPTYNPIIKRPSHNDIAEVFLRLRTMHPDIEEYLINACFRLLRDRLSVENVMNRYFEELSEELKKELEKFLHTLKWIGLQEDANYPPPKLGSKMVLAALALIETGFEPKDIRRIIRF</sequence>
<protein>
    <submittedName>
        <fullName evidence="1">Uncharacterized protein</fullName>
    </submittedName>
</protein>
<organism evidence="1">
    <name type="scientific">Thermocrinis ruber</name>
    <dbReference type="NCBI Taxonomy" id="75906"/>
    <lineage>
        <taxon>Bacteria</taxon>
        <taxon>Pseudomonadati</taxon>
        <taxon>Aquificota</taxon>
        <taxon>Aquificia</taxon>
        <taxon>Aquificales</taxon>
        <taxon>Aquificaceae</taxon>
        <taxon>Thermocrinis</taxon>
    </lineage>
</organism>
<dbReference type="EMBL" id="DSAC01000011">
    <property type="protein sequence ID" value="HHO73204.1"/>
    <property type="molecule type" value="Genomic_DNA"/>
</dbReference>
<reference evidence="1" key="1">
    <citation type="journal article" date="2020" name="mSystems">
        <title>Genome- and Community-Level Interaction Insights into Carbon Utilization and Element Cycling Functions of Hydrothermarchaeota in Hydrothermal Sediment.</title>
        <authorList>
            <person name="Zhou Z."/>
            <person name="Liu Y."/>
            <person name="Xu W."/>
            <person name="Pan J."/>
            <person name="Luo Z.H."/>
            <person name="Li M."/>
        </authorList>
    </citation>
    <scope>NUCLEOTIDE SEQUENCE [LARGE SCALE GENOMIC DNA]</scope>
    <source>
        <strain evidence="1">SpSt-114</strain>
    </source>
</reference>
<gene>
    <name evidence="1" type="ORF">ENN04_01015</name>
</gene>
<name>A0A7C5SX44_9AQUI</name>
<evidence type="ECO:0000313" key="1">
    <source>
        <dbReference type="EMBL" id="HHO73204.1"/>
    </source>
</evidence>
<dbReference type="AlphaFoldDB" id="A0A7C5SX44"/>
<comment type="caution">
    <text evidence="1">The sequence shown here is derived from an EMBL/GenBank/DDBJ whole genome shotgun (WGS) entry which is preliminary data.</text>
</comment>